<evidence type="ECO:0000259" key="10">
    <source>
        <dbReference type="PROSITE" id="PS51633"/>
    </source>
</evidence>
<dbReference type="PROSITE" id="PS50280">
    <property type="entry name" value="SET"/>
    <property type="match status" value="1"/>
</dbReference>
<protein>
    <recommendedName>
        <fullName evidence="1">[histone H3]-lysine(27) N-trimethyltransferase</fullName>
        <ecNumber evidence="1">2.1.1.356</ecNumber>
    </recommendedName>
</protein>
<dbReference type="InterPro" id="IPR045318">
    <property type="entry name" value="EZH1/2-like"/>
</dbReference>
<dbReference type="InterPro" id="IPR046341">
    <property type="entry name" value="SET_dom_sf"/>
</dbReference>
<dbReference type="PANTHER" id="PTHR45747:SF4">
    <property type="entry name" value="HISTONE-LYSINE N-METHYLTRANSFERASE E(Z)"/>
    <property type="match status" value="1"/>
</dbReference>
<dbReference type="InterPro" id="IPR001214">
    <property type="entry name" value="SET_dom"/>
</dbReference>
<evidence type="ECO:0000313" key="12">
    <source>
        <dbReference type="Proteomes" id="UP001158576"/>
    </source>
</evidence>
<dbReference type="Pfam" id="PF21358">
    <property type="entry name" value="Ezh2_MCSS"/>
    <property type="match status" value="1"/>
</dbReference>
<dbReference type="EMBL" id="OU015568">
    <property type="protein sequence ID" value="CAG5086555.1"/>
    <property type="molecule type" value="Genomic_DNA"/>
</dbReference>
<evidence type="ECO:0000256" key="8">
    <source>
        <dbReference type="SAM" id="MobiDB-lite"/>
    </source>
</evidence>
<dbReference type="Pfam" id="PF18264">
    <property type="entry name" value="preSET_CXC"/>
    <property type="match status" value="1"/>
</dbReference>
<evidence type="ECO:0000256" key="5">
    <source>
        <dbReference type="ARBA" id="ARBA00023015"/>
    </source>
</evidence>
<evidence type="ECO:0000256" key="4">
    <source>
        <dbReference type="ARBA" id="ARBA00022691"/>
    </source>
</evidence>
<keyword evidence="3" id="KW-0808">Transferase</keyword>
<organism evidence="11 12">
    <name type="scientific">Oikopleura dioica</name>
    <name type="common">Tunicate</name>
    <dbReference type="NCBI Taxonomy" id="34765"/>
    <lineage>
        <taxon>Eukaryota</taxon>
        <taxon>Metazoa</taxon>
        <taxon>Chordata</taxon>
        <taxon>Tunicata</taxon>
        <taxon>Appendicularia</taxon>
        <taxon>Copelata</taxon>
        <taxon>Oikopleuridae</taxon>
        <taxon>Oikopleura</taxon>
    </lineage>
</organism>
<feature type="domain" description="CXC" evidence="10">
    <location>
        <begin position="498"/>
        <end position="600"/>
    </location>
</feature>
<dbReference type="InterPro" id="IPR026489">
    <property type="entry name" value="CXC_dom"/>
</dbReference>
<keyword evidence="6" id="KW-0804">Transcription</keyword>
<dbReference type="PROSITE" id="PS51633">
    <property type="entry name" value="CXC"/>
    <property type="match status" value="1"/>
</dbReference>
<feature type="domain" description="SET" evidence="9">
    <location>
        <begin position="607"/>
        <end position="722"/>
    </location>
</feature>
<evidence type="ECO:0000256" key="3">
    <source>
        <dbReference type="ARBA" id="ARBA00022679"/>
    </source>
</evidence>
<dbReference type="InterPro" id="IPR041355">
    <property type="entry name" value="Pre-SET_CXC"/>
</dbReference>
<proteinExistence type="predicted"/>
<feature type="compositionally biased region" description="Basic and acidic residues" evidence="8">
    <location>
        <begin position="35"/>
        <end position="59"/>
    </location>
</feature>
<evidence type="ECO:0000256" key="7">
    <source>
        <dbReference type="ARBA" id="ARBA00048568"/>
    </source>
</evidence>
<accession>A0ABN7RUX6</accession>
<feature type="region of interest" description="Disordered" evidence="8">
    <location>
        <begin position="738"/>
        <end position="789"/>
    </location>
</feature>
<keyword evidence="5" id="KW-0805">Transcription regulation</keyword>
<feature type="region of interest" description="Disordered" evidence="8">
    <location>
        <begin position="21"/>
        <end position="78"/>
    </location>
</feature>
<feature type="region of interest" description="Disordered" evidence="8">
    <location>
        <begin position="109"/>
        <end position="144"/>
    </location>
</feature>
<dbReference type="PANTHER" id="PTHR45747">
    <property type="entry name" value="HISTONE-LYSINE N-METHYLTRANSFERASE E(Z)"/>
    <property type="match status" value="1"/>
</dbReference>
<feature type="compositionally biased region" description="Basic and acidic residues" evidence="8">
    <location>
        <begin position="118"/>
        <end position="130"/>
    </location>
</feature>
<sequence>MRTLAEFHKKVKKDMKEGRIILRDFAPKSLNPSEMKIDENKEKKHEDEDVENGVEHGSDDSENLEESTDSADNKFTPEQKKCLRRIEEVHDEFKASAEQSLEKNFARKIQKNKRKCARSREMMKKEDRSSHHPHHKLNDGYMLPVNENARPSLFRSTLTNKITDRTRHQQLPELKSLPNSINWLPLSHNFKSEDSQGITHIPYMGDNLDYEFVEDLIAIHGNVNTTFQTLHRDVEILAIIKKVFEQEKVSFEHADLEDVRNENLMLLIGKILGCTDEKIKSVIETARLDTKLKNLPSIDNDNFSEKQIGPAGLMSSFREIFCYRCSKYDCFLHSGEQKPEIEHLMEKSNKENKLSDRGFNRIAEEACGEDCFLHVEGLGKCVSNIQRGKKKSMTMEEEEEYKESVNFAMEFLKSQENSPPWKDNDLIILAKLKEMYKTNFCSMAQMLIGSRKTCLDVCVQVLKMCTAPASDGEKIVIANLESIKDFSPVKRKSAGPARKKVMKHKNQVNQHHYEPCDHPGYPCTAARCTCVQRGNFCEKFCICDSKCHHRFPGCNCKTDCGTKSCPCFAAQRECDPDICFSCKSYMPMTEVRNGNCRNVSLQQGFKKHLLAAPSDVAGWGCFLKDTAEKGDLISEYCGEIITQYEGDRRGKLYDKKSCSFLFDLNSDYCVDAARKGNKIRYANHSLYPNCECRIMRVNGDHRIGIFAKKDIKLGEELFFNYRYSEEDNAKYVGVERVGKNKNKKGAKGGGGANGGAAKKSSRPAKKASTGKNGNVAAAQPTSRKRKHEN</sequence>
<evidence type="ECO:0000313" key="11">
    <source>
        <dbReference type="EMBL" id="CAG5086555.1"/>
    </source>
</evidence>
<dbReference type="SMART" id="SM01114">
    <property type="entry name" value="CXC"/>
    <property type="match status" value="1"/>
</dbReference>
<keyword evidence="2" id="KW-0489">Methyltransferase</keyword>
<dbReference type="Pfam" id="PF00856">
    <property type="entry name" value="SET"/>
    <property type="match status" value="1"/>
</dbReference>
<dbReference type="CDD" id="cd10519">
    <property type="entry name" value="SET_EZH"/>
    <property type="match status" value="1"/>
</dbReference>
<dbReference type="SMART" id="SM00317">
    <property type="entry name" value="SET"/>
    <property type="match status" value="1"/>
</dbReference>
<evidence type="ECO:0000256" key="1">
    <source>
        <dbReference type="ARBA" id="ARBA00012186"/>
    </source>
</evidence>
<keyword evidence="4" id="KW-0949">S-adenosyl-L-methionine</keyword>
<keyword evidence="12" id="KW-1185">Reference proteome</keyword>
<dbReference type="InterPro" id="IPR048358">
    <property type="entry name" value="EZH1/2_MCSS"/>
</dbReference>
<feature type="compositionally biased region" description="Acidic residues" evidence="8">
    <location>
        <begin position="60"/>
        <end position="69"/>
    </location>
</feature>
<reference evidence="11 12" key="1">
    <citation type="submission" date="2021-04" db="EMBL/GenBank/DDBJ databases">
        <authorList>
            <person name="Bliznina A."/>
        </authorList>
    </citation>
    <scope>NUCLEOTIDE SEQUENCE [LARGE SCALE GENOMIC DNA]</scope>
</reference>
<dbReference type="EC" id="2.1.1.356" evidence="1"/>
<dbReference type="Gene3D" id="2.170.270.10">
    <property type="entry name" value="SET domain"/>
    <property type="match status" value="1"/>
</dbReference>
<evidence type="ECO:0000256" key="2">
    <source>
        <dbReference type="ARBA" id="ARBA00022603"/>
    </source>
</evidence>
<dbReference type="InterPro" id="IPR033467">
    <property type="entry name" value="Tesmin/TSO1-like_CXC"/>
</dbReference>
<evidence type="ECO:0000259" key="9">
    <source>
        <dbReference type="PROSITE" id="PS50280"/>
    </source>
</evidence>
<name>A0ABN7RUX6_OIKDI</name>
<comment type="catalytic activity">
    <reaction evidence="7">
        <text>L-lysyl(27)-[histone H3] + 3 S-adenosyl-L-methionine = N(6),N(6),N(6)-trimethyl-L-lysyl(27)-[histone H3] + 3 S-adenosyl-L-homocysteine + 3 H(+)</text>
        <dbReference type="Rhea" id="RHEA:60292"/>
        <dbReference type="Rhea" id="RHEA-COMP:15535"/>
        <dbReference type="Rhea" id="RHEA-COMP:15548"/>
        <dbReference type="ChEBI" id="CHEBI:15378"/>
        <dbReference type="ChEBI" id="CHEBI:29969"/>
        <dbReference type="ChEBI" id="CHEBI:57856"/>
        <dbReference type="ChEBI" id="CHEBI:59789"/>
        <dbReference type="ChEBI" id="CHEBI:61961"/>
        <dbReference type="EC" id="2.1.1.356"/>
    </reaction>
</comment>
<gene>
    <name evidence="11" type="ORF">OKIOD_LOCUS2815</name>
</gene>
<evidence type="ECO:0000256" key="6">
    <source>
        <dbReference type="ARBA" id="ARBA00023163"/>
    </source>
</evidence>
<dbReference type="Proteomes" id="UP001158576">
    <property type="component" value="Chromosome PAR"/>
</dbReference>
<dbReference type="SUPFAM" id="SSF82199">
    <property type="entry name" value="SET domain"/>
    <property type="match status" value="1"/>
</dbReference>